<sequence length="376" mass="39818">MIPSATHHRTAAAGDLTALDRHGDDDVAPGMVDFAVNVRGRTPGWMLDALAVRLPDLAGYPLRDDHDAAVDAIAQAHERDRREVLPLAGAAEGFALLARLRPRTAVVIAPTFTEPERVLTSAGVHVTRVVCPEPWDVAAADVPDDADMVIVGNPTNPTSVLHTREAIESLRRPGRVVVVDEAFADVTLAVRSGVEIDEPESLVGIAHPDVIVIRSITKTFALAGLRAGYLCATADLIGDLTAGRPHWPVGTLQLTALRAALSDRGRAHARAQARIVRADREAMCAALTDAGIDVCGTPAASFVLVRTIDGTARKNHLARAGHAVRSCANFAGLGPDHLRLAVREPHVVAGLIAAWRGDDDAEHHLDTPGTDIDDGN</sequence>
<dbReference type="PROSITE" id="PS00105">
    <property type="entry name" value="AA_TRANSFER_CLASS_1"/>
    <property type="match status" value="1"/>
</dbReference>
<dbReference type="GO" id="GO:0016829">
    <property type="term" value="F:lyase activity"/>
    <property type="evidence" value="ECO:0007669"/>
    <property type="project" value="UniProtKB-KW"/>
</dbReference>
<evidence type="ECO:0000256" key="3">
    <source>
        <dbReference type="RuleBase" id="RU000481"/>
    </source>
</evidence>
<dbReference type="Gene3D" id="3.90.1150.10">
    <property type="entry name" value="Aspartate Aminotransferase, domain 1"/>
    <property type="match status" value="1"/>
</dbReference>
<evidence type="ECO:0000256" key="2">
    <source>
        <dbReference type="ARBA" id="ARBA00022898"/>
    </source>
</evidence>
<dbReference type="NCBIfam" id="NF005915">
    <property type="entry name" value="PRK07908.1"/>
    <property type="match status" value="1"/>
</dbReference>
<comment type="similarity">
    <text evidence="3">Belongs to the class-I pyridoxal-phosphate-dependent aminotransferase family.</text>
</comment>
<keyword evidence="2" id="KW-0663">Pyridoxal phosphate</keyword>
<protein>
    <recommendedName>
        <fullName evidence="3">Aminotransferase</fullName>
        <ecNumber evidence="3">2.6.1.-</ecNumber>
    </recommendedName>
</protein>
<evidence type="ECO:0000313" key="5">
    <source>
        <dbReference type="EMBL" id="WUM21114.1"/>
    </source>
</evidence>
<dbReference type="InterPro" id="IPR015422">
    <property type="entry name" value="PyrdxlP-dep_Trfase_small"/>
</dbReference>
<feature type="domain" description="Aminotransferase class I/classII large" evidence="4">
    <location>
        <begin position="55"/>
        <end position="342"/>
    </location>
</feature>
<keyword evidence="3" id="KW-0808">Transferase</keyword>
<dbReference type="InterPro" id="IPR004839">
    <property type="entry name" value="Aminotransferase_I/II_large"/>
</dbReference>
<reference evidence="5 6" key="1">
    <citation type="submission" date="2022-10" db="EMBL/GenBank/DDBJ databases">
        <title>The complete genomes of actinobacterial strains from the NBC collection.</title>
        <authorList>
            <person name="Joergensen T.S."/>
            <person name="Alvarez Arevalo M."/>
            <person name="Sterndorff E.B."/>
            <person name="Faurdal D."/>
            <person name="Vuksanovic O."/>
            <person name="Mourched A.-S."/>
            <person name="Charusanti P."/>
            <person name="Shaw S."/>
            <person name="Blin K."/>
            <person name="Weber T."/>
        </authorList>
    </citation>
    <scope>NUCLEOTIDE SEQUENCE [LARGE SCALE GENOMIC DNA]</scope>
    <source>
        <strain evidence="5 6">NBC_00319</strain>
    </source>
</reference>
<name>A0AAU4K504_9NOCA</name>
<dbReference type="Pfam" id="PF00155">
    <property type="entry name" value="Aminotran_1_2"/>
    <property type="match status" value="1"/>
</dbReference>
<evidence type="ECO:0000259" key="4">
    <source>
        <dbReference type="Pfam" id="PF00155"/>
    </source>
</evidence>
<evidence type="ECO:0000256" key="1">
    <source>
        <dbReference type="ARBA" id="ARBA00001933"/>
    </source>
</evidence>
<gene>
    <name evidence="5" type="primary">cobC</name>
    <name evidence="5" type="ORF">OG579_04720</name>
</gene>
<comment type="cofactor">
    <cofactor evidence="1 3">
        <name>pyridoxal 5'-phosphate</name>
        <dbReference type="ChEBI" id="CHEBI:597326"/>
    </cofactor>
</comment>
<dbReference type="SUPFAM" id="SSF53383">
    <property type="entry name" value="PLP-dependent transferases"/>
    <property type="match status" value="1"/>
</dbReference>
<organism evidence="5 6">
    <name type="scientific">Williamsia herbipolensis</name>
    <dbReference type="NCBI Taxonomy" id="1603258"/>
    <lineage>
        <taxon>Bacteria</taxon>
        <taxon>Bacillati</taxon>
        <taxon>Actinomycetota</taxon>
        <taxon>Actinomycetes</taxon>
        <taxon>Mycobacteriales</taxon>
        <taxon>Nocardiaceae</taxon>
        <taxon>Williamsia</taxon>
    </lineage>
</organism>
<evidence type="ECO:0000313" key="6">
    <source>
        <dbReference type="Proteomes" id="UP001432128"/>
    </source>
</evidence>
<dbReference type="InterPro" id="IPR015424">
    <property type="entry name" value="PyrdxlP-dep_Trfase"/>
</dbReference>
<dbReference type="KEGG" id="whr:OG579_04720"/>
<accession>A0AAU4K504</accession>
<dbReference type="CDD" id="cd00609">
    <property type="entry name" value="AAT_like"/>
    <property type="match status" value="1"/>
</dbReference>
<dbReference type="Proteomes" id="UP001432128">
    <property type="component" value="Chromosome"/>
</dbReference>
<dbReference type="AlphaFoldDB" id="A0AAU4K504"/>
<dbReference type="EC" id="2.6.1.-" evidence="3"/>
<dbReference type="GO" id="GO:0008483">
    <property type="term" value="F:transaminase activity"/>
    <property type="evidence" value="ECO:0007669"/>
    <property type="project" value="UniProtKB-KW"/>
</dbReference>
<keyword evidence="5" id="KW-0456">Lyase</keyword>
<keyword evidence="3" id="KW-0032">Aminotransferase</keyword>
<proteinExistence type="inferred from homology"/>
<dbReference type="InterPro" id="IPR004838">
    <property type="entry name" value="NHTrfase_class1_PyrdxlP-BS"/>
</dbReference>
<dbReference type="PANTHER" id="PTHR42885">
    <property type="entry name" value="HISTIDINOL-PHOSPHATE AMINOTRANSFERASE-RELATED"/>
    <property type="match status" value="1"/>
</dbReference>
<dbReference type="GO" id="GO:0030170">
    <property type="term" value="F:pyridoxal phosphate binding"/>
    <property type="evidence" value="ECO:0007669"/>
    <property type="project" value="InterPro"/>
</dbReference>
<dbReference type="InterPro" id="IPR015421">
    <property type="entry name" value="PyrdxlP-dep_Trfase_major"/>
</dbReference>
<dbReference type="Gene3D" id="3.40.640.10">
    <property type="entry name" value="Type I PLP-dependent aspartate aminotransferase-like (Major domain)"/>
    <property type="match status" value="1"/>
</dbReference>
<keyword evidence="6" id="KW-1185">Reference proteome</keyword>
<dbReference type="RefSeq" id="WP_328858270.1">
    <property type="nucleotide sequence ID" value="NZ_CP108021.1"/>
</dbReference>
<dbReference type="PANTHER" id="PTHR42885:SF1">
    <property type="entry name" value="THREONINE-PHOSPHATE DECARBOXYLASE"/>
    <property type="match status" value="1"/>
</dbReference>
<dbReference type="EMBL" id="CP108021">
    <property type="protein sequence ID" value="WUM21114.1"/>
    <property type="molecule type" value="Genomic_DNA"/>
</dbReference>